<evidence type="ECO:0000259" key="6">
    <source>
        <dbReference type="Pfam" id="PF09864"/>
    </source>
</evidence>
<dbReference type="Gene3D" id="2.40.128.200">
    <property type="match status" value="2"/>
</dbReference>
<feature type="signal peptide" evidence="5">
    <location>
        <begin position="1"/>
        <end position="18"/>
    </location>
</feature>
<evidence type="ECO:0000256" key="1">
    <source>
        <dbReference type="ARBA" id="ARBA00022729"/>
    </source>
</evidence>
<keyword evidence="3" id="KW-0564">Palmitate</keyword>
<evidence type="ECO:0000256" key="5">
    <source>
        <dbReference type="SAM" id="SignalP"/>
    </source>
</evidence>
<evidence type="ECO:0000256" key="3">
    <source>
        <dbReference type="ARBA" id="ARBA00023139"/>
    </source>
</evidence>
<keyword evidence="4" id="KW-0449">Lipoprotein</keyword>
<keyword evidence="1 5" id="KW-0732">Signal</keyword>
<evidence type="ECO:0000256" key="2">
    <source>
        <dbReference type="ARBA" id="ARBA00023136"/>
    </source>
</evidence>
<keyword evidence="2" id="KW-0472">Membrane</keyword>
<dbReference type="SUPFAM" id="SSF141488">
    <property type="entry name" value="YdhA-like"/>
    <property type="match status" value="2"/>
</dbReference>
<reference evidence="7 8" key="1">
    <citation type="submission" date="2020-03" db="EMBL/GenBank/DDBJ databases">
        <title>Genomic Encyclopedia of Type Strains, Phase IV (KMG-IV): sequencing the most valuable type-strain genomes for metagenomic binning, comparative biology and taxonomic classification.</title>
        <authorList>
            <person name="Goeker M."/>
        </authorList>
    </citation>
    <scope>NUCLEOTIDE SEQUENCE [LARGE SCALE GENOMIC DNA]</scope>
    <source>
        <strain evidence="7 8">DSM 105096</strain>
    </source>
</reference>
<feature type="domain" description="C-type lysozyme inhibitor" evidence="6">
    <location>
        <begin position="50"/>
        <end position="107"/>
    </location>
</feature>
<keyword evidence="8" id="KW-1185">Reference proteome</keyword>
<dbReference type="InterPro" id="IPR036328">
    <property type="entry name" value="MliC_sf"/>
</dbReference>
<feature type="domain" description="C-type lysozyme inhibitor" evidence="6">
    <location>
        <begin position="124"/>
        <end position="184"/>
    </location>
</feature>
<dbReference type="PROSITE" id="PS51257">
    <property type="entry name" value="PROKAR_LIPOPROTEIN"/>
    <property type="match status" value="1"/>
</dbReference>
<evidence type="ECO:0000313" key="7">
    <source>
        <dbReference type="EMBL" id="NJC27172.1"/>
    </source>
</evidence>
<organism evidence="7 8">
    <name type="scientific">Neolewinella antarctica</name>
    <dbReference type="NCBI Taxonomy" id="442734"/>
    <lineage>
        <taxon>Bacteria</taxon>
        <taxon>Pseudomonadati</taxon>
        <taxon>Bacteroidota</taxon>
        <taxon>Saprospiria</taxon>
        <taxon>Saprospirales</taxon>
        <taxon>Lewinellaceae</taxon>
        <taxon>Neolewinella</taxon>
    </lineage>
</organism>
<sequence length="189" mass="21025">MITIIKLLAILLVISVTATSCNKQMTQANANTIETMADNKVKQSLTDKAGNQLDLTFDNNRDVVSVDFMGETAELAREKSASGMWYKNDRYELIGKSSDLQLKKDGKTVFEHEDDIVQSQAKSDNGDVLDLTFNNTQGTLQAYLNGGEQIDMTAERAGSGFWYKNDQYELRGKGESMELTKDGNSIFKN</sequence>
<evidence type="ECO:0000256" key="4">
    <source>
        <dbReference type="ARBA" id="ARBA00023288"/>
    </source>
</evidence>
<gene>
    <name evidence="7" type="ORF">GGR27_002685</name>
</gene>
<feature type="chain" id="PRO_5045578674" evidence="5">
    <location>
        <begin position="19"/>
        <end position="189"/>
    </location>
</feature>
<dbReference type="Pfam" id="PF09864">
    <property type="entry name" value="MliC"/>
    <property type="match status" value="2"/>
</dbReference>
<proteinExistence type="predicted"/>
<dbReference type="Proteomes" id="UP000770785">
    <property type="component" value="Unassembled WGS sequence"/>
</dbReference>
<accession>A0ABX0XD86</accession>
<protein>
    <submittedName>
        <fullName evidence="7">Membrane-bound inhibitor of C-type lysozyme</fullName>
    </submittedName>
</protein>
<dbReference type="RefSeq" id="WP_168038034.1">
    <property type="nucleotide sequence ID" value="NZ_JAATJH010000004.1"/>
</dbReference>
<dbReference type="EMBL" id="JAATJH010000004">
    <property type="protein sequence ID" value="NJC27172.1"/>
    <property type="molecule type" value="Genomic_DNA"/>
</dbReference>
<evidence type="ECO:0000313" key="8">
    <source>
        <dbReference type="Proteomes" id="UP000770785"/>
    </source>
</evidence>
<dbReference type="InterPro" id="IPR018660">
    <property type="entry name" value="MliC"/>
</dbReference>
<name>A0ABX0XD86_9BACT</name>
<comment type="caution">
    <text evidence="7">The sequence shown here is derived from an EMBL/GenBank/DDBJ whole genome shotgun (WGS) entry which is preliminary data.</text>
</comment>